<keyword evidence="2" id="KW-0812">Transmembrane</keyword>
<keyword evidence="2" id="KW-1133">Transmembrane helix</keyword>
<dbReference type="Proteomes" id="UP001162031">
    <property type="component" value="Unassembled WGS sequence"/>
</dbReference>
<name>A0AAV0TLA5_HYABA</name>
<protein>
    <recommendedName>
        <fullName evidence="6">RxLR effector candidate protein</fullName>
    </recommendedName>
</protein>
<feature type="compositionally biased region" description="Polar residues" evidence="1">
    <location>
        <begin position="326"/>
        <end position="353"/>
    </location>
</feature>
<feature type="transmembrane region" description="Helical" evidence="2">
    <location>
        <begin position="385"/>
        <end position="405"/>
    </location>
</feature>
<gene>
    <name evidence="4" type="ORF">HBR001_LOCUS3212</name>
</gene>
<dbReference type="SUPFAM" id="SSF49870">
    <property type="entry name" value="Osmotin, thaumatin-like protein"/>
    <property type="match status" value="1"/>
</dbReference>
<proteinExistence type="predicted"/>
<dbReference type="InterPro" id="IPR037176">
    <property type="entry name" value="Osmotin/thaumatin-like_sf"/>
</dbReference>
<feature type="compositionally biased region" description="Polar residues" evidence="1">
    <location>
        <begin position="292"/>
        <end position="301"/>
    </location>
</feature>
<feature type="region of interest" description="Disordered" evidence="1">
    <location>
        <begin position="175"/>
        <end position="381"/>
    </location>
</feature>
<keyword evidence="5" id="KW-1185">Reference proteome</keyword>
<dbReference type="SMART" id="SM00205">
    <property type="entry name" value="THN"/>
    <property type="match status" value="1"/>
</dbReference>
<feature type="compositionally biased region" description="Pro residues" evidence="1">
    <location>
        <begin position="182"/>
        <end position="196"/>
    </location>
</feature>
<feature type="compositionally biased region" description="Low complexity" evidence="1">
    <location>
        <begin position="220"/>
        <end position="239"/>
    </location>
</feature>
<feature type="signal peptide" evidence="3">
    <location>
        <begin position="1"/>
        <end position="21"/>
    </location>
</feature>
<evidence type="ECO:0000313" key="4">
    <source>
        <dbReference type="EMBL" id="CAI5723838.1"/>
    </source>
</evidence>
<feature type="compositionally biased region" description="Acidic residues" evidence="1">
    <location>
        <begin position="247"/>
        <end position="264"/>
    </location>
</feature>
<dbReference type="InterPro" id="IPR001938">
    <property type="entry name" value="Thaumatin"/>
</dbReference>
<reference evidence="4" key="1">
    <citation type="submission" date="2022-12" db="EMBL/GenBank/DDBJ databases">
        <authorList>
            <person name="Webb A."/>
        </authorList>
    </citation>
    <scope>NUCLEOTIDE SEQUENCE</scope>
    <source>
        <strain evidence="4">Hp1</strain>
    </source>
</reference>
<evidence type="ECO:0000256" key="3">
    <source>
        <dbReference type="SAM" id="SignalP"/>
    </source>
</evidence>
<comment type="caution">
    <text evidence="4">The sequence shown here is derived from an EMBL/GenBank/DDBJ whole genome shotgun (WGS) entry which is preliminary data.</text>
</comment>
<dbReference type="PROSITE" id="PS51367">
    <property type="entry name" value="THAUMATIN_2"/>
    <property type="match status" value="1"/>
</dbReference>
<keyword evidence="3" id="KW-0732">Signal</keyword>
<keyword evidence="2" id="KW-0472">Membrane</keyword>
<feature type="compositionally biased region" description="Basic and acidic residues" evidence="1">
    <location>
        <begin position="265"/>
        <end position="291"/>
    </location>
</feature>
<evidence type="ECO:0000313" key="5">
    <source>
        <dbReference type="Proteomes" id="UP001162031"/>
    </source>
</evidence>
<evidence type="ECO:0008006" key="6">
    <source>
        <dbReference type="Google" id="ProtNLM"/>
    </source>
</evidence>
<dbReference type="PANTHER" id="PTHR31737">
    <property type="entry name" value="PROTEIN TOS1"/>
    <property type="match status" value="1"/>
</dbReference>
<feature type="chain" id="PRO_5043494216" description="RxLR effector candidate protein" evidence="3">
    <location>
        <begin position="22"/>
        <end position="442"/>
    </location>
</feature>
<evidence type="ECO:0000256" key="1">
    <source>
        <dbReference type="SAM" id="MobiDB-lite"/>
    </source>
</evidence>
<organism evidence="4 5">
    <name type="scientific">Hyaloperonospora brassicae</name>
    <name type="common">Brassica downy mildew</name>
    <name type="synonym">Peronospora brassicae</name>
    <dbReference type="NCBI Taxonomy" id="162125"/>
    <lineage>
        <taxon>Eukaryota</taxon>
        <taxon>Sar</taxon>
        <taxon>Stramenopiles</taxon>
        <taxon>Oomycota</taxon>
        <taxon>Peronosporomycetes</taxon>
        <taxon>Peronosporales</taxon>
        <taxon>Peronosporaceae</taxon>
        <taxon>Hyaloperonospora</taxon>
    </lineage>
</organism>
<sequence>MMPTVSRAVMSLALLSSVTRGINVYVTNKCDESMTLAHVTPSGVSTDQVSAGGSITKVMPIGTGSHVFKSGIGAQATLAEFSAQGEKCWLDISIIPTGDKKGPDYCTSLVHCKEYTGGVGFNVPMQITPHMQDGDRCIELTCLFDGCAQAYQFPLDDTKTHSCPLSTDFDLTFCPGGSGKEPMPPAVSPPAPPPTKMAPTLAPVEAPAPAPAPAPIVTEPLSTTSIPVVVPSPSTTPSTEQTAPAPDADESPDQEEQIEQEEQEEKEKEEEKKEDEKKEDEKKEEEKEGRNSEQVSRTFGSKTVVDGHKLRKVDNESVPQHKSGMEGSSQVHKPTAGKTAQQPTTNDKTQQIGGKTPLVVTNEKDENVQQVNNRSEESGTNHTPYVVLTIGGFVGMVAAAAIVVVRKKKAELDELETKTPLSSGAQGVLAGFRTPRDNISVL</sequence>
<dbReference type="AlphaFoldDB" id="A0AAV0TLA5"/>
<dbReference type="EMBL" id="CANTFL010000528">
    <property type="protein sequence ID" value="CAI5723838.1"/>
    <property type="molecule type" value="Genomic_DNA"/>
</dbReference>
<accession>A0AAV0TLA5</accession>
<evidence type="ECO:0000256" key="2">
    <source>
        <dbReference type="SAM" id="Phobius"/>
    </source>
</evidence>
<feature type="compositionally biased region" description="Basic and acidic residues" evidence="1">
    <location>
        <begin position="305"/>
        <end position="315"/>
    </location>
</feature>
<dbReference type="PANTHER" id="PTHR31737:SF2">
    <property type="entry name" value="PROTEIN TOS1"/>
    <property type="match status" value="1"/>
</dbReference>